<dbReference type="AlphaFoldDB" id="A0AAW1ISV7"/>
<organism evidence="1 2">
    <name type="scientific">Popillia japonica</name>
    <name type="common">Japanese beetle</name>
    <dbReference type="NCBI Taxonomy" id="7064"/>
    <lineage>
        <taxon>Eukaryota</taxon>
        <taxon>Metazoa</taxon>
        <taxon>Ecdysozoa</taxon>
        <taxon>Arthropoda</taxon>
        <taxon>Hexapoda</taxon>
        <taxon>Insecta</taxon>
        <taxon>Pterygota</taxon>
        <taxon>Neoptera</taxon>
        <taxon>Endopterygota</taxon>
        <taxon>Coleoptera</taxon>
        <taxon>Polyphaga</taxon>
        <taxon>Scarabaeiformia</taxon>
        <taxon>Scarabaeidae</taxon>
        <taxon>Rutelinae</taxon>
        <taxon>Popillia</taxon>
    </lineage>
</organism>
<gene>
    <name evidence="1" type="ORF">QE152_g34967</name>
</gene>
<proteinExistence type="predicted"/>
<name>A0AAW1ISV7_POPJA</name>
<protein>
    <submittedName>
        <fullName evidence="1">Uncharacterized protein</fullName>
    </submittedName>
</protein>
<dbReference type="Proteomes" id="UP001458880">
    <property type="component" value="Unassembled WGS sequence"/>
</dbReference>
<dbReference type="EMBL" id="JASPKY010000570">
    <property type="protein sequence ID" value="KAK9692703.1"/>
    <property type="molecule type" value="Genomic_DNA"/>
</dbReference>
<comment type="caution">
    <text evidence="1">The sequence shown here is derived from an EMBL/GenBank/DDBJ whole genome shotgun (WGS) entry which is preliminary data.</text>
</comment>
<evidence type="ECO:0000313" key="1">
    <source>
        <dbReference type="EMBL" id="KAK9692703.1"/>
    </source>
</evidence>
<keyword evidence="2" id="KW-1185">Reference proteome</keyword>
<accession>A0AAW1ISV7</accession>
<sequence length="116" mass="13385">MILSEAYWIFKKDATKDSSFEKICPYQIQIGTYLVNSNGTDHSILNLRSFSKTFLQQDNRKIRLQILKQDESLSGYKTEQIKTLVQEEGIQPLSIISLHSDKIKSKAAEGRYEIIE</sequence>
<reference evidence="1 2" key="1">
    <citation type="journal article" date="2024" name="BMC Genomics">
        <title>De novo assembly and annotation of Popillia japonica's genome with initial clues to its potential as an invasive pest.</title>
        <authorList>
            <person name="Cucini C."/>
            <person name="Boschi S."/>
            <person name="Funari R."/>
            <person name="Cardaioli E."/>
            <person name="Iannotti N."/>
            <person name="Marturano G."/>
            <person name="Paoli F."/>
            <person name="Bruttini M."/>
            <person name="Carapelli A."/>
            <person name="Frati F."/>
            <person name="Nardi F."/>
        </authorList>
    </citation>
    <scope>NUCLEOTIDE SEQUENCE [LARGE SCALE GENOMIC DNA]</scope>
    <source>
        <strain evidence="1">DMR45628</strain>
    </source>
</reference>
<evidence type="ECO:0000313" key="2">
    <source>
        <dbReference type="Proteomes" id="UP001458880"/>
    </source>
</evidence>